<protein>
    <submittedName>
        <fullName evidence="2">Uncharacterized protein</fullName>
    </submittedName>
</protein>
<proteinExistence type="predicted"/>
<reference evidence="3" key="1">
    <citation type="submission" date="2017-10" db="EMBL/GenBank/DDBJ databases">
        <authorList>
            <person name="Regsiter A."/>
            <person name="William W."/>
        </authorList>
    </citation>
    <scope>NUCLEOTIDE SEQUENCE [LARGE SCALE GENOMIC DNA]</scope>
</reference>
<organism evidence="2 3">
    <name type="scientific">Methylorubrum extorquens</name>
    <name type="common">Methylobacterium dichloromethanicum</name>
    <name type="synonym">Methylobacterium extorquens</name>
    <dbReference type="NCBI Taxonomy" id="408"/>
    <lineage>
        <taxon>Bacteria</taxon>
        <taxon>Pseudomonadati</taxon>
        <taxon>Pseudomonadota</taxon>
        <taxon>Alphaproteobacteria</taxon>
        <taxon>Hyphomicrobiales</taxon>
        <taxon>Methylobacteriaceae</taxon>
        <taxon>Methylorubrum</taxon>
    </lineage>
</organism>
<evidence type="ECO:0000313" key="3">
    <source>
        <dbReference type="Proteomes" id="UP000233769"/>
    </source>
</evidence>
<dbReference type="Proteomes" id="UP000233769">
    <property type="component" value="Chromosome tk0001"/>
</dbReference>
<dbReference type="AlphaFoldDB" id="A0A2N9ATI6"/>
<dbReference type="EMBL" id="LT962688">
    <property type="protein sequence ID" value="SOR30664.1"/>
    <property type="molecule type" value="Genomic_DNA"/>
</dbReference>
<evidence type="ECO:0000313" key="2">
    <source>
        <dbReference type="EMBL" id="SOR30664.1"/>
    </source>
</evidence>
<gene>
    <name evidence="2" type="ORF">TK0001_4062</name>
</gene>
<name>A0A2N9ATI6_METEX</name>
<feature type="compositionally biased region" description="Gly residues" evidence="1">
    <location>
        <begin position="199"/>
        <end position="214"/>
    </location>
</feature>
<sequence>MLRTIATLFGLTPAPRPRPPSARRVAPAPHRAVAPVVPLDAAAARRNDLREQALALRPDPNARFAADVALVTRSFDPHSTQPSAEELYLAMSRLAEVGQYVRAVYVAGRRVAVLPLSQQGDRTRTLAYRNHLTRQTETDLTTWEDGLAAIDKARSMALRTGDRLPDLLGVPETVEARLAALREERAKRLADQAARRHGGGGNGTMGGTGGGAGPAGSAPRQPRPPVPSARLRSPRRSLRTAPGRSGDRGGRHGYDGCAGWVAPSDGR</sequence>
<feature type="region of interest" description="Disordered" evidence="1">
    <location>
        <begin position="188"/>
        <end position="267"/>
    </location>
</feature>
<accession>A0A2N9ATI6</accession>
<feature type="compositionally biased region" description="Basic and acidic residues" evidence="1">
    <location>
        <begin position="245"/>
        <end position="254"/>
    </location>
</feature>
<evidence type="ECO:0000256" key="1">
    <source>
        <dbReference type="SAM" id="MobiDB-lite"/>
    </source>
</evidence>